<keyword evidence="2" id="KW-1185">Reference proteome</keyword>
<sequence>MVQVQIPYKLSCAGWASARHVPEVFIAHIARLHINNKVMAGVVVLVVVVRGGKAPMAGKEGVSALRLQDAGIQVCGRHCGFQALKVNESVEGIILHHCLHELVTKAVMRLTHLLSPLMLAVNAERTLHHSLFGGDGSVGMEDN</sequence>
<evidence type="ECO:0000313" key="1">
    <source>
        <dbReference type="EMBL" id="KAK8376271.1"/>
    </source>
</evidence>
<organism evidence="1 2">
    <name type="scientific">Scylla paramamosain</name>
    <name type="common">Mud crab</name>
    <dbReference type="NCBI Taxonomy" id="85552"/>
    <lineage>
        <taxon>Eukaryota</taxon>
        <taxon>Metazoa</taxon>
        <taxon>Ecdysozoa</taxon>
        <taxon>Arthropoda</taxon>
        <taxon>Crustacea</taxon>
        <taxon>Multicrustacea</taxon>
        <taxon>Malacostraca</taxon>
        <taxon>Eumalacostraca</taxon>
        <taxon>Eucarida</taxon>
        <taxon>Decapoda</taxon>
        <taxon>Pleocyemata</taxon>
        <taxon>Brachyura</taxon>
        <taxon>Eubrachyura</taxon>
        <taxon>Portunoidea</taxon>
        <taxon>Portunidae</taxon>
        <taxon>Portuninae</taxon>
        <taxon>Scylla</taxon>
    </lineage>
</organism>
<comment type="caution">
    <text evidence="1">The sequence shown here is derived from an EMBL/GenBank/DDBJ whole genome shotgun (WGS) entry which is preliminary data.</text>
</comment>
<proteinExistence type="predicted"/>
<accession>A0AAW0SMT2</accession>
<dbReference type="AlphaFoldDB" id="A0AAW0SMT2"/>
<gene>
    <name evidence="1" type="ORF">O3P69_008756</name>
</gene>
<dbReference type="EMBL" id="JARAKH010000049">
    <property type="protein sequence ID" value="KAK8376271.1"/>
    <property type="molecule type" value="Genomic_DNA"/>
</dbReference>
<evidence type="ECO:0000313" key="2">
    <source>
        <dbReference type="Proteomes" id="UP001487740"/>
    </source>
</evidence>
<dbReference type="Proteomes" id="UP001487740">
    <property type="component" value="Unassembled WGS sequence"/>
</dbReference>
<name>A0AAW0SMT2_SCYPA</name>
<protein>
    <submittedName>
        <fullName evidence="1">Uncharacterized protein</fullName>
    </submittedName>
</protein>
<reference evidence="1 2" key="1">
    <citation type="submission" date="2023-03" db="EMBL/GenBank/DDBJ databases">
        <title>High-quality genome of Scylla paramamosain provides insights in environmental adaptation.</title>
        <authorList>
            <person name="Zhang L."/>
        </authorList>
    </citation>
    <scope>NUCLEOTIDE SEQUENCE [LARGE SCALE GENOMIC DNA]</scope>
    <source>
        <strain evidence="1">LZ_2023a</strain>
        <tissue evidence="1">Muscle</tissue>
    </source>
</reference>